<protein>
    <recommendedName>
        <fullName evidence="3">Mediator of RNA polymerase II transcription subunit 13</fullName>
    </recommendedName>
</protein>
<evidence type="ECO:0000256" key="2">
    <source>
        <dbReference type="ARBA" id="ARBA00009354"/>
    </source>
</evidence>
<dbReference type="PANTHER" id="PTHR48249:SF3">
    <property type="entry name" value="MEDIATOR OF RNA POLYMERASE II TRANSCRIPTION SUBUNIT 13"/>
    <property type="match status" value="1"/>
</dbReference>
<evidence type="ECO:0000256" key="5">
    <source>
        <dbReference type="ARBA" id="ARBA00023015"/>
    </source>
</evidence>
<keyword evidence="7" id="KW-0539">Nucleus</keyword>
<keyword evidence="5" id="KW-0805">Transcription regulation</keyword>
<evidence type="ECO:0000313" key="9">
    <source>
        <dbReference type="EMBL" id="KAG2435346.1"/>
    </source>
</evidence>
<feature type="compositionally biased region" description="Gly residues" evidence="8">
    <location>
        <begin position="345"/>
        <end position="369"/>
    </location>
</feature>
<feature type="region of interest" description="Disordered" evidence="8">
    <location>
        <begin position="583"/>
        <end position="611"/>
    </location>
</feature>
<feature type="region of interest" description="Disordered" evidence="8">
    <location>
        <begin position="816"/>
        <end position="857"/>
    </location>
</feature>
<keyword evidence="10" id="KW-1185">Reference proteome</keyword>
<evidence type="ECO:0000256" key="6">
    <source>
        <dbReference type="ARBA" id="ARBA00023163"/>
    </source>
</evidence>
<evidence type="ECO:0000256" key="3">
    <source>
        <dbReference type="ARBA" id="ARBA00019618"/>
    </source>
</evidence>
<feature type="compositionally biased region" description="Basic and acidic residues" evidence="8">
    <location>
        <begin position="58"/>
        <end position="67"/>
    </location>
</feature>
<feature type="compositionally biased region" description="Low complexity" evidence="8">
    <location>
        <begin position="500"/>
        <end position="517"/>
    </location>
</feature>
<dbReference type="OrthoDB" id="103819at2759"/>
<keyword evidence="4" id="KW-0678">Repressor</keyword>
<feature type="compositionally biased region" description="Gly residues" evidence="8">
    <location>
        <begin position="590"/>
        <end position="599"/>
    </location>
</feature>
<proteinExistence type="inferred from homology"/>
<name>A0A835T110_CHLIN</name>
<feature type="region of interest" description="Disordered" evidence="8">
    <location>
        <begin position="1243"/>
        <end position="1317"/>
    </location>
</feature>
<reference evidence="9" key="1">
    <citation type="journal article" date="2020" name="bioRxiv">
        <title>Comparative genomics of Chlamydomonas.</title>
        <authorList>
            <person name="Craig R.J."/>
            <person name="Hasan A.R."/>
            <person name="Ness R.W."/>
            <person name="Keightley P.D."/>
        </authorList>
    </citation>
    <scope>NUCLEOTIDE SEQUENCE</scope>
    <source>
        <strain evidence="9">SAG 7.73</strain>
    </source>
</reference>
<feature type="region of interest" description="Disordered" evidence="8">
    <location>
        <begin position="496"/>
        <end position="519"/>
    </location>
</feature>
<evidence type="ECO:0000256" key="8">
    <source>
        <dbReference type="SAM" id="MobiDB-lite"/>
    </source>
</evidence>
<comment type="subcellular location">
    <subcellularLocation>
        <location evidence="1">Nucleus</location>
    </subcellularLocation>
</comment>
<dbReference type="GO" id="GO:0016592">
    <property type="term" value="C:mediator complex"/>
    <property type="evidence" value="ECO:0007669"/>
    <property type="project" value="TreeGrafter"/>
</dbReference>
<accession>A0A835T110</accession>
<dbReference type="Proteomes" id="UP000650467">
    <property type="component" value="Unassembled WGS sequence"/>
</dbReference>
<evidence type="ECO:0000256" key="1">
    <source>
        <dbReference type="ARBA" id="ARBA00004123"/>
    </source>
</evidence>
<gene>
    <name evidence="9" type="ORF">HXX76_007419</name>
</gene>
<sequence>MLGEGAARSGLLHSISDEALANTTATPSSASFKFVQLLAEVCARTGAQCGSGRPAPSDGERGREGPPPRRPQPRAPVLAPALALAAAAYGRCGTPQLDALPLEAPAALAGFQGDWLALQPAVLPFWDKVSLEPCGPQKAVEFYVVCPEQHSSTARMFVKDVSATFLAMRLGSHQPARTPSHLHAIDGVVPVPTDPGPGPPVGGVSGAGEGDAAAAAAAAAAWQQQQALARRPDRLVLRSAVLGFRSNHATASVASDLGWEPDEPSYRPRAGAVLPPGRTAAAGGGGAGAGAAAPPPPLQPTAPRQQQGPHVHFWRNLRHVGRQLQRHLLLQPPRELRQLNQQPRGGAGGGGGAGRGLSGGGAGGGGGPAAGPEAGAAGANAAGAAGASGAGNAAAVDPSTAGAAVGSGLLDLEPPALVVYVVPPSDSVEDVAAALMEVAACLAPVCPASRAPPAPVPLAASAGAAAGLAAELVAASEAGQAAGIARSLVAGGAGAGPGAGPAAWPGGPSVSSSVCGPQPGPVAPGGGGVAGSVAATLSSAGAGAALAALAAAGPPTGTSSSAASTPPEAPACSVGPVMAAGAGAAAAGDGSSGPGGAEGTGPNASGDTTDPALLARLGGAARHLYRATSWPAPVGAGGGGCGSSGGAAAAGPAGATPQLDLSQLAATELVIQLVLPSSLYDVTGACVRATACAAYTKLCRRLAGYGAAAATTAAAANTSSAAQGRAGARHAPSAQELQANTRRVQREGGGVVPACAGGAAVQASCSGRTPVYEPLLALAPPDVVARAAAAEAETAMAHPAGADAGGEVAAATAARARSPAPASLHGGAGGASVMAPGAAPPQPRPQPAPGAAAGHGVALAAPDRPTLHCCYAWHRCSSASSCRAGEGAAGLRAAGLDDVMERCWLAVAFCDSEGRVLDTRAMSLCSSSSGSSSSGGDCSSEGLGMGTAVAADGQERGDGAAAPCAVQPPTMAAASAAPVAVASDGAAYRSSLLPAGSSTSAMAAAMGPVAAAQQAEGGGTGSSSSMLALRTPCSCSMETDACPTAGEAERQSQPAPAPEVMAPLTLDALVCHAVLGHAQMLSRQLVAGGGTSAADEAGAAAGRPAHSKAGAATAADGGVAAGPPAARVTIAVTKLGGPTDAEAAAWQHLLAASDGGSCGSSSPQVCLSWLQLHPSVAVPQGFRLPPGGYVVRHASAPPAGGAAATTPVTLCAFPTQQPPSASCAATEGLSRHLRMLSIHTWPRPAHSGSLRPRPAHHQHQAPSAAQVDAVMADGVERAGDASAQPEVEDEAAAKRRRLDPDREPGGGASTGAAGADRLWSDPSPALLRQLAALCSLRDAMMAAQSGARGGPAPGGRYAAAAPTAGGAAAAGADVTLLLPLHVAVCQRLLRALVVCDRLAAAASAAGSGAAQPAAQRRAGA</sequence>
<comment type="caution">
    <text evidence="9">The sequence shown here is derived from an EMBL/GenBank/DDBJ whole genome shotgun (WGS) entry which is preliminary data.</text>
</comment>
<dbReference type="InterPro" id="IPR051139">
    <property type="entry name" value="Mediator_complx_sub13"/>
</dbReference>
<comment type="similarity">
    <text evidence="2">Belongs to the Mediator complex subunit 13 family.</text>
</comment>
<feature type="region of interest" description="Disordered" evidence="8">
    <location>
        <begin position="49"/>
        <end position="75"/>
    </location>
</feature>
<keyword evidence="6" id="KW-0804">Transcription</keyword>
<organism evidence="9 10">
    <name type="scientific">Chlamydomonas incerta</name>
    <dbReference type="NCBI Taxonomy" id="51695"/>
    <lineage>
        <taxon>Eukaryota</taxon>
        <taxon>Viridiplantae</taxon>
        <taxon>Chlorophyta</taxon>
        <taxon>core chlorophytes</taxon>
        <taxon>Chlorophyceae</taxon>
        <taxon>CS clade</taxon>
        <taxon>Chlamydomonadales</taxon>
        <taxon>Chlamydomonadaceae</taxon>
        <taxon>Chlamydomonas</taxon>
    </lineage>
</organism>
<feature type="region of interest" description="Disordered" evidence="8">
    <location>
        <begin position="339"/>
        <end position="398"/>
    </location>
</feature>
<feature type="compositionally biased region" description="Low complexity" evidence="8">
    <location>
        <begin position="370"/>
        <end position="395"/>
    </location>
</feature>
<dbReference type="GO" id="GO:0003713">
    <property type="term" value="F:transcription coactivator activity"/>
    <property type="evidence" value="ECO:0007669"/>
    <property type="project" value="TreeGrafter"/>
</dbReference>
<feature type="compositionally biased region" description="Pro residues" evidence="8">
    <location>
        <begin position="838"/>
        <end position="848"/>
    </location>
</feature>
<feature type="region of interest" description="Disordered" evidence="8">
    <location>
        <begin position="255"/>
        <end position="309"/>
    </location>
</feature>
<dbReference type="EMBL" id="JAEHOC010000015">
    <property type="protein sequence ID" value="KAG2435346.1"/>
    <property type="molecule type" value="Genomic_DNA"/>
</dbReference>
<dbReference type="PANTHER" id="PTHR48249">
    <property type="entry name" value="MEDIATOR OF RNA POLYMERASE II TRANSCRIPTION SUBUNIT 13"/>
    <property type="match status" value="1"/>
</dbReference>
<evidence type="ECO:0000256" key="4">
    <source>
        <dbReference type="ARBA" id="ARBA00022491"/>
    </source>
</evidence>
<evidence type="ECO:0000313" key="10">
    <source>
        <dbReference type="Proteomes" id="UP000650467"/>
    </source>
</evidence>
<dbReference type="GO" id="GO:0045944">
    <property type="term" value="P:positive regulation of transcription by RNA polymerase II"/>
    <property type="evidence" value="ECO:0007669"/>
    <property type="project" value="TreeGrafter"/>
</dbReference>
<evidence type="ECO:0000256" key="7">
    <source>
        <dbReference type="ARBA" id="ARBA00023242"/>
    </source>
</evidence>